<keyword evidence="2" id="KW-1185">Reference proteome</keyword>
<accession>A0ABW7TU74</accession>
<gene>
    <name evidence="1" type="ORF">ACH4WX_21205</name>
</gene>
<name>A0ABW7TU74_9NOCA</name>
<reference evidence="1 2" key="1">
    <citation type="submission" date="2024-10" db="EMBL/GenBank/DDBJ databases">
        <title>The Natural Products Discovery Center: Release of the First 8490 Sequenced Strains for Exploring Actinobacteria Biosynthetic Diversity.</title>
        <authorList>
            <person name="Kalkreuter E."/>
            <person name="Kautsar S.A."/>
            <person name="Yang D."/>
            <person name="Bader C.D."/>
            <person name="Teijaro C.N."/>
            <person name="Fluegel L."/>
            <person name="Davis C.M."/>
            <person name="Simpson J.R."/>
            <person name="Lauterbach L."/>
            <person name="Steele A.D."/>
            <person name="Gui C."/>
            <person name="Meng S."/>
            <person name="Li G."/>
            <person name="Viehrig K."/>
            <person name="Ye F."/>
            <person name="Su P."/>
            <person name="Kiefer A.F."/>
            <person name="Nichols A."/>
            <person name="Cepeda A.J."/>
            <person name="Yan W."/>
            <person name="Fan B."/>
            <person name="Jiang Y."/>
            <person name="Adhikari A."/>
            <person name="Zheng C.-J."/>
            <person name="Schuster L."/>
            <person name="Cowan T.M."/>
            <person name="Smanski M.J."/>
            <person name="Chevrette M.G."/>
            <person name="De Carvalho L.P.S."/>
            <person name="Shen B."/>
        </authorList>
    </citation>
    <scope>NUCLEOTIDE SEQUENCE [LARGE SCALE GENOMIC DNA]</scope>
    <source>
        <strain evidence="1 2">NPDC020568</strain>
    </source>
</reference>
<evidence type="ECO:0000313" key="1">
    <source>
        <dbReference type="EMBL" id="MFI1463243.1"/>
    </source>
</evidence>
<dbReference type="EMBL" id="JBIRUQ010000005">
    <property type="protein sequence ID" value="MFI1463243.1"/>
    <property type="molecule type" value="Genomic_DNA"/>
</dbReference>
<evidence type="ECO:0000313" key="2">
    <source>
        <dbReference type="Proteomes" id="UP001611263"/>
    </source>
</evidence>
<dbReference type="Proteomes" id="UP001611263">
    <property type="component" value="Unassembled WGS sequence"/>
</dbReference>
<protein>
    <submittedName>
        <fullName evidence="1">Uncharacterized protein</fullName>
    </submittedName>
</protein>
<dbReference type="RefSeq" id="WP_051157899.1">
    <property type="nucleotide sequence ID" value="NZ_JBIRUQ010000005.1"/>
</dbReference>
<sequence>MPPVLQLVQRRTSPSEDTPRIAVRDVYDLDGIDLDAYVGIMVSGACDQRFLAARTDRLSAWVRAGGRILVNGHPLERFVENMPEYRKLDFHTTRDLWLTEMGSHPIWDGVDRRDVLFNTGVPGTHTFEDLEHIGVAGFYAHAYLVDLPEGAVVITGIGQGRLPVDVAYPLGTGEVILHLGNDMQAFSRPGTSAADLGERTLTYLEGAAALQETAR</sequence>
<organism evidence="1 2">
    <name type="scientific">Nocardia carnea</name>
    <dbReference type="NCBI Taxonomy" id="37328"/>
    <lineage>
        <taxon>Bacteria</taxon>
        <taxon>Bacillati</taxon>
        <taxon>Actinomycetota</taxon>
        <taxon>Actinomycetes</taxon>
        <taxon>Mycobacteriales</taxon>
        <taxon>Nocardiaceae</taxon>
        <taxon>Nocardia</taxon>
    </lineage>
</organism>
<comment type="caution">
    <text evidence="1">The sequence shown here is derived from an EMBL/GenBank/DDBJ whole genome shotgun (WGS) entry which is preliminary data.</text>
</comment>
<dbReference type="GeneID" id="93506885"/>
<proteinExistence type="predicted"/>